<dbReference type="Pfam" id="PF01554">
    <property type="entry name" value="MatE"/>
    <property type="match status" value="2"/>
</dbReference>
<sequence length="452" mass="49239">MMEKKKNSIDMTHGSLWNKILIFALPLAASSILQQLFNSVDTAVVGNFASSQALAAVGSNSSLIALMINLFIGISLGSNVIISRYIGQGVHKNIKAAIHTAIVVALAGGIFLLVLGQFIARPVLVLMGTPDDVIDLAVLYLRIYFLGMPFILLYDFCSSILRSTGDSRRPLYALIAAGVINTGLNLILVIAFHLGVSGVAIATVVSNIVSSGILIYILLHEDDPIRLEPKALAISWHELKKILVIGVPAGLQGMVFSIANVCIQSTINSFGSDAVAGSAASLNFEYFSYFVVNAFAQTTVTFTSQNYGAGEYDRCKKVFRLNMIFSLIFCGLLSGVFILGRGFFLHLYSNDPEVLTFAVQRLLIATTLELLTSTYEISGGAMRGLGHSLSPALITVFGSCVLRLIWVSTVCRYFHEFWVVMVIYPISWVLTGSMMLLAYYLLRRKLFRKSAV</sequence>
<reference evidence="14" key="1">
    <citation type="submission" date="2021-10" db="EMBL/GenBank/DDBJ databases">
        <title>Anaerobic single-cell dispensing facilitates the cultivation of human gut bacteria.</title>
        <authorList>
            <person name="Afrizal A."/>
        </authorList>
    </citation>
    <scope>NUCLEOTIDE SEQUENCE</scope>
    <source>
        <strain evidence="14">CLA-AA-H204</strain>
    </source>
</reference>
<evidence type="ECO:0000256" key="4">
    <source>
        <dbReference type="ARBA" id="ARBA00020268"/>
    </source>
</evidence>
<evidence type="ECO:0000256" key="12">
    <source>
        <dbReference type="ARBA" id="ARBA00031636"/>
    </source>
</evidence>
<feature type="transmembrane region" description="Helical" evidence="13">
    <location>
        <begin position="173"/>
        <end position="194"/>
    </location>
</feature>
<dbReference type="PIRSF" id="PIRSF006603">
    <property type="entry name" value="DinF"/>
    <property type="match status" value="1"/>
</dbReference>
<comment type="subcellular location">
    <subcellularLocation>
        <location evidence="2">Cell membrane</location>
        <topology evidence="2">Multi-pass membrane protein</topology>
    </subcellularLocation>
</comment>
<keyword evidence="8 13" id="KW-0812">Transmembrane</keyword>
<feature type="transmembrane region" description="Helical" evidence="13">
    <location>
        <begin position="324"/>
        <end position="348"/>
    </location>
</feature>
<feature type="transmembrane region" description="Helical" evidence="13">
    <location>
        <begin position="63"/>
        <end position="86"/>
    </location>
</feature>
<dbReference type="InterPro" id="IPR002528">
    <property type="entry name" value="MATE_fam"/>
</dbReference>
<evidence type="ECO:0000256" key="6">
    <source>
        <dbReference type="ARBA" id="ARBA00022449"/>
    </source>
</evidence>
<evidence type="ECO:0000256" key="13">
    <source>
        <dbReference type="SAM" id="Phobius"/>
    </source>
</evidence>
<comment type="similarity">
    <text evidence="3">Belongs to the multi antimicrobial extrusion (MATE) (TC 2.A.66.1) family.</text>
</comment>
<feature type="transmembrane region" description="Helical" evidence="13">
    <location>
        <begin position="354"/>
        <end position="372"/>
    </location>
</feature>
<evidence type="ECO:0000256" key="3">
    <source>
        <dbReference type="ARBA" id="ARBA00010199"/>
    </source>
</evidence>
<gene>
    <name evidence="14" type="ORF">LKD47_13335</name>
</gene>
<evidence type="ECO:0000256" key="2">
    <source>
        <dbReference type="ARBA" id="ARBA00004651"/>
    </source>
</evidence>
<keyword evidence="11 13" id="KW-0472">Membrane</keyword>
<dbReference type="GO" id="GO:0015297">
    <property type="term" value="F:antiporter activity"/>
    <property type="evidence" value="ECO:0007669"/>
    <property type="project" value="UniProtKB-KW"/>
</dbReference>
<evidence type="ECO:0000256" key="10">
    <source>
        <dbReference type="ARBA" id="ARBA00023065"/>
    </source>
</evidence>
<dbReference type="EMBL" id="JAJEQW010000018">
    <property type="protein sequence ID" value="MCC2243260.1"/>
    <property type="molecule type" value="Genomic_DNA"/>
</dbReference>
<keyword evidence="9 13" id="KW-1133">Transmembrane helix</keyword>
<accession>A0AAW4WEQ1</accession>
<feature type="transmembrane region" description="Helical" evidence="13">
    <location>
        <begin position="200"/>
        <end position="219"/>
    </location>
</feature>
<evidence type="ECO:0000313" key="14">
    <source>
        <dbReference type="EMBL" id="MCC2243260.1"/>
    </source>
</evidence>
<proteinExistence type="inferred from homology"/>
<protein>
    <recommendedName>
        <fullName evidence="4">Probable multidrug resistance protein NorM</fullName>
    </recommendedName>
    <alternativeName>
        <fullName evidence="12">Multidrug-efflux transporter</fullName>
    </alternativeName>
</protein>
<feature type="transmembrane region" description="Helical" evidence="13">
    <location>
        <begin position="418"/>
        <end position="442"/>
    </location>
</feature>
<dbReference type="CDD" id="cd13138">
    <property type="entry name" value="MATE_yoeA_like"/>
    <property type="match status" value="1"/>
</dbReference>
<organism evidence="14 15">
    <name type="scientific">Roseburia amylophila</name>
    <dbReference type="NCBI Taxonomy" id="2981794"/>
    <lineage>
        <taxon>Bacteria</taxon>
        <taxon>Bacillati</taxon>
        <taxon>Bacillota</taxon>
        <taxon>Clostridia</taxon>
        <taxon>Lachnospirales</taxon>
        <taxon>Lachnospiraceae</taxon>
        <taxon>Roseburia</taxon>
    </lineage>
</organism>
<evidence type="ECO:0000313" key="15">
    <source>
        <dbReference type="Proteomes" id="UP001198893"/>
    </source>
</evidence>
<evidence type="ECO:0000256" key="5">
    <source>
        <dbReference type="ARBA" id="ARBA00022448"/>
    </source>
</evidence>
<dbReference type="NCBIfam" id="TIGR00797">
    <property type="entry name" value="matE"/>
    <property type="match status" value="1"/>
</dbReference>
<dbReference type="GO" id="GO:0005886">
    <property type="term" value="C:plasma membrane"/>
    <property type="evidence" value="ECO:0007669"/>
    <property type="project" value="UniProtKB-SubCell"/>
</dbReference>
<keyword evidence="10" id="KW-0406">Ion transport</keyword>
<evidence type="ECO:0000256" key="9">
    <source>
        <dbReference type="ARBA" id="ARBA00022989"/>
    </source>
</evidence>
<feature type="transmembrane region" description="Helical" evidence="13">
    <location>
        <begin position="139"/>
        <end position="161"/>
    </location>
</feature>
<evidence type="ECO:0000256" key="11">
    <source>
        <dbReference type="ARBA" id="ARBA00023136"/>
    </source>
</evidence>
<dbReference type="GO" id="GO:0006811">
    <property type="term" value="P:monoatomic ion transport"/>
    <property type="evidence" value="ECO:0007669"/>
    <property type="project" value="UniProtKB-KW"/>
</dbReference>
<dbReference type="RefSeq" id="WP_227710736.1">
    <property type="nucleotide sequence ID" value="NZ_JAJEQW010000018.1"/>
</dbReference>
<dbReference type="Proteomes" id="UP001198893">
    <property type="component" value="Unassembled WGS sequence"/>
</dbReference>
<dbReference type="InterPro" id="IPR048279">
    <property type="entry name" value="MdtK-like"/>
</dbReference>
<dbReference type="PANTHER" id="PTHR43298:SF2">
    <property type="entry name" value="FMN_FAD EXPORTER YEEO-RELATED"/>
    <property type="match status" value="1"/>
</dbReference>
<feature type="transmembrane region" description="Helical" evidence="13">
    <location>
        <begin position="384"/>
        <end position="406"/>
    </location>
</feature>
<dbReference type="PANTHER" id="PTHR43298">
    <property type="entry name" value="MULTIDRUG RESISTANCE PROTEIN NORM-RELATED"/>
    <property type="match status" value="1"/>
</dbReference>
<dbReference type="GO" id="GO:0042910">
    <property type="term" value="F:xenobiotic transmembrane transporter activity"/>
    <property type="evidence" value="ECO:0007669"/>
    <property type="project" value="InterPro"/>
</dbReference>
<evidence type="ECO:0000256" key="7">
    <source>
        <dbReference type="ARBA" id="ARBA00022475"/>
    </source>
</evidence>
<comment type="caution">
    <text evidence="14">The sequence shown here is derived from an EMBL/GenBank/DDBJ whole genome shotgun (WGS) entry which is preliminary data.</text>
</comment>
<name>A0AAW4WEQ1_9FIRM</name>
<evidence type="ECO:0000256" key="8">
    <source>
        <dbReference type="ARBA" id="ARBA00022692"/>
    </source>
</evidence>
<dbReference type="InterPro" id="IPR050222">
    <property type="entry name" value="MATE_MdtK"/>
</dbReference>
<comment type="function">
    <text evidence="1">Multidrug efflux pump.</text>
</comment>
<feature type="transmembrane region" description="Helical" evidence="13">
    <location>
        <begin position="98"/>
        <end position="119"/>
    </location>
</feature>
<keyword evidence="6" id="KW-0050">Antiport</keyword>
<evidence type="ECO:0000256" key="1">
    <source>
        <dbReference type="ARBA" id="ARBA00003408"/>
    </source>
</evidence>
<keyword evidence="7" id="KW-1003">Cell membrane</keyword>
<dbReference type="AlphaFoldDB" id="A0AAW4WEQ1"/>
<keyword evidence="5" id="KW-0813">Transport</keyword>